<feature type="domain" description="CBM-cenC" evidence="3">
    <location>
        <begin position="44"/>
        <end position="162"/>
    </location>
</feature>
<dbReference type="RefSeq" id="WP_006978093.1">
    <property type="nucleotide sequence ID" value="NZ_ABVL01000002.1"/>
</dbReference>
<sequence precursor="true">MNLRLLTFCALTLTAASVSTVAAADEVAPATGFAGFSKGGSERNLLANANFEKGTAGWELLNWGRSSKMELDPNERHEGKAALRVDNLDGCHSFVRQLLTVKPHTRYRLSGYIKTRDVEPAKKGQRSGAILMVGRMSVYTPLLTGTTPWTKVTVDFTTKDDAQIHVGPSVGTDATFARGSAWYSELRLTELSGDERK</sequence>
<organism evidence="4 5">
    <name type="scientific">Chthoniobacter flavus Ellin428</name>
    <dbReference type="NCBI Taxonomy" id="497964"/>
    <lineage>
        <taxon>Bacteria</taxon>
        <taxon>Pseudomonadati</taxon>
        <taxon>Verrucomicrobiota</taxon>
        <taxon>Spartobacteria</taxon>
        <taxon>Chthoniobacterales</taxon>
        <taxon>Chthoniobacteraceae</taxon>
        <taxon>Chthoniobacter</taxon>
    </lineage>
</organism>
<dbReference type="InterPro" id="IPR003305">
    <property type="entry name" value="CenC_carb-bd"/>
</dbReference>
<feature type="signal peptide" evidence="2">
    <location>
        <begin position="1"/>
        <end position="24"/>
    </location>
</feature>
<accession>B4CVS9</accession>
<evidence type="ECO:0000313" key="5">
    <source>
        <dbReference type="Proteomes" id="UP000005824"/>
    </source>
</evidence>
<dbReference type="AlphaFoldDB" id="B4CVS9"/>
<dbReference type="STRING" id="497964.CfE428DRAFT_0766"/>
<dbReference type="Proteomes" id="UP000005824">
    <property type="component" value="Unassembled WGS sequence"/>
</dbReference>
<comment type="caution">
    <text evidence="4">The sequence shown here is derived from an EMBL/GenBank/DDBJ whole genome shotgun (WGS) entry which is preliminary data.</text>
</comment>
<proteinExistence type="predicted"/>
<evidence type="ECO:0000256" key="1">
    <source>
        <dbReference type="ARBA" id="ARBA00022801"/>
    </source>
</evidence>
<gene>
    <name evidence="4" type="ORF">CfE428DRAFT_0766</name>
</gene>
<dbReference type="InParanoid" id="B4CVS9"/>
<evidence type="ECO:0000256" key="2">
    <source>
        <dbReference type="SAM" id="SignalP"/>
    </source>
</evidence>
<dbReference type="Gene3D" id="2.60.120.260">
    <property type="entry name" value="Galactose-binding domain-like"/>
    <property type="match status" value="1"/>
</dbReference>
<dbReference type="Pfam" id="PF02018">
    <property type="entry name" value="CBM_4_9"/>
    <property type="match status" value="1"/>
</dbReference>
<feature type="chain" id="PRO_5002802762" description="CBM-cenC domain-containing protein" evidence="2">
    <location>
        <begin position="25"/>
        <end position="197"/>
    </location>
</feature>
<keyword evidence="5" id="KW-1185">Reference proteome</keyword>
<dbReference type="EMBL" id="ABVL01000002">
    <property type="protein sequence ID" value="EDY21521.1"/>
    <property type="molecule type" value="Genomic_DNA"/>
</dbReference>
<reference evidence="4 5" key="1">
    <citation type="journal article" date="2011" name="J. Bacteriol.">
        <title>Genome sequence of Chthoniobacter flavus Ellin428, an aerobic heterotrophic soil bacterium.</title>
        <authorList>
            <person name="Kant R."/>
            <person name="van Passel M.W."/>
            <person name="Palva A."/>
            <person name="Lucas S."/>
            <person name="Lapidus A."/>
            <person name="Glavina Del Rio T."/>
            <person name="Dalin E."/>
            <person name="Tice H."/>
            <person name="Bruce D."/>
            <person name="Goodwin L."/>
            <person name="Pitluck S."/>
            <person name="Larimer F.W."/>
            <person name="Land M.L."/>
            <person name="Hauser L."/>
            <person name="Sangwan P."/>
            <person name="de Vos W.M."/>
            <person name="Janssen P.H."/>
            <person name="Smidt H."/>
        </authorList>
    </citation>
    <scope>NUCLEOTIDE SEQUENCE [LARGE SCALE GENOMIC DNA]</scope>
    <source>
        <strain evidence="4 5">Ellin428</strain>
    </source>
</reference>
<evidence type="ECO:0000313" key="4">
    <source>
        <dbReference type="EMBL" id="EDY21521.1"/>
    </source>
</evidence>
<dbReference type="GO" id="GO:0016798">
    <property type="term" value="F:hydrolase activity, acting on glycosyl bonds"/>
    <property type="evidence" value="ECO:0007669"/>
    <property type="project" value="InterPro"/>
</dbReference>
<protein>
    <recommendedName>
        <fullName evidence="3">CBM-cenC domain-containing protein</fullName>
    </recommendedName>
</protein>
<evidence type="ECO:0000259" key="3">
    <source>
        <dbReference type="Pfam" id="PF02018"/>
    </source>
</evidence>
<keyword evidence="1" id="KW-0378">Hydrolase</keyword>
<dbReference type="SUPFAM" id="SSF49785">
    <property type="entry name" value="Galactose-binding domain-like"/>
    <property type="match status" value="1"/>
</dbReference>
<dbReference type="InterPro" id="IPR008979">
    <property type="entry name" value="Galactose-bd-like_sf"/>
</dbReference>
<name>B4CVS9_9BACT</name>
<keyword evidence="2" id="KW-0732">Signal</keyword>